<feature type="compositionally biased region" description="Polar residues" evidence="8">
    <location>
        <begin position="156"/>
        <end position="173"/>
    </location>
</feature>
<dbReference type="GO" id="GO:0000301">
    <property type="term" value="P:retrograde transport, vesicle recycling within Golgi"/>
    <property type="evidence" value="ECO:0007669"/>
    <property type="project" value="TreeGrafter"/>
</dbReference>
<evidence type="ECO:0000313" key="11">
    <source>
        <dbReference type="Proteomes" id="UP000823388"/>
    </source>
</evidence>
<keyword evidence="4" id="KW-0333">Golgi apparatus</keyword>
<feature type="transmembrane region" description="Helical" evidence="9">
    <location>
        <begin position="582"/>
        <end position="602"/>
    </location>
</feature>
<keyword evidence="6 9" id="KW-0472">Membrane</keyword>
<feature type="coiled-coil region" evidence="7">
    <location>
        <begin position="376"/>
        <end position="469"/>
    </location>
</feature>
<evidence type="ECO:0000313" key="10">
    <source>
        <dbReference type="EMBL" id="KAG2591581.1"/>
    </source>
</evidence>
<dbReference type="GO" id="GO:0000139">
    <property type="term" value="C:Golgi membrane"/>
    <property type="evidence" value="ECO:0007669"/>
    <property type="project" value="UniProtKB-SubCell"/>
</dbReference>
<accession>A0A8T0RYS7</accession>
<feature type="compositionally biased region" description="Basic and acidic residues" evidence="8">
    <location>
        <begin position="39"/>
        <end position="51"/>
    </location>
</feature>
<keyword evidence="11" id="KW-1185">Reference proteome</keyword>
<comment type="caution">
    <text evidence="10">The sequence shown here is derived from an EMBL/GenBank/DDBJ whole genome shotgun (WGS) entry which is preliminary data.</text>
</comment>
<name>A0A8T0RYS7_PANVG</name>
<keyword evidence="2 9" id="KW-0812">Transmembrane</keyword>
<evidence type="ECO:0000256" key="7">
    <source>
        <dbReference type="SAM" id="Coils"/>
    </source>
</evidence>
<dbReference type="EMBL" id="CM029046">
    <property type="protein sequence ID" value="KAG2591581.1"/>
    <property type="molecule type" value="Genomic_DNA"/>
</dbReference>
<dbReference type="Pfam" id="PF09787">
    <property type="entry name" value="Golgin_A5"/>
    <property type="match status" value="1"/>
</dbReference>
<dbReference type="Proteomes" id="UP000823388">
    <property type="component" value="Chromosome 5N"/>
</dbReference>
<sequence>MKIEKIRPSAPADSASVDTSASEPEIAPVDVKVMNNENTLEKGENATDDLKTNGAGTVADNVVEVQPMKINSEDAAPTVDAVARSRNSEIAVESSSSVPDEKSESSSSNQTAETGPVVNLEGRDSAVAVIQDRNMSELSNTEGTVKLQESKKENVSDSPESIENQQGQKSDSVSAKEQDQLEEAQGLLKSAVKTGQSKEARLARVCAGLSSRLQEYKSENAQLEELLVQEREKSSSYEVHIKQLQQELSMSRVEGSRAESNMVDALTAKNAEIESLVKSLDSWKKRAAASEEKLASLEEDMDGLKRNRELTETRVIQALREELATAERRAEEERIAHNATKMAAVEREVELEHRAVEASNALARIQRAADQSSSRALELEHKVSVLEVECASLQQELQEMEARNRRAQKKPSEEANQVLQMQAWQEEVERARQSQRDAETKISSLEAELQKMRVEMAGMRRDAEHYSRQEHVELEKRYRELTDLLYHKQTQLESMASEKAALEFQLEKSLKQFHEVQIEAERSKSTRRSASSWEEDTDIKALEPLPLHHRHMATANQQLQKAAKLLDTGAVRATRFLWRHPVARVSLLFYLVFVHLFLMHLLHRLQDFASREGTSGMGDLANANLP</sequence>
<reference evidence="10" key="1">
    <citation type="submission" date="2020-05" db="EMBL/GenBank/DDBJ databases">
        <title>WGS assembly of Panicum virgatum.</title>
        <authorList>
            <person name="Lovell J.T."/>
            <person name="Jenkins J."/>
            <person name="Shu S."/>
            <person name="Juenger T.E."/>
            <person name="Schmutz J."/>
        </authorList>
    </citation>
    <scope>NUCLEOTIDE SEQUENCE</scope>
    <source>
        <strain evidence="10">AP13</strain>
    </source>
</reference>
<dbReference type="GO" id="GO:0031985">
    <property type="term" value="C:Golgi cisterna"/>
    <property type="evidence" value="ECO:0007669"/>
    <property type="project" value="TreeGrafter"/>
</dbReference>
<evidence type="ECO:0000256" key="5">
    <source>
        <dbReference type="ARBA" id="ARBA00023054"/>
    </source>
</evidence>
<dbReference type="PANTHER" id="PTHR13815">
    <property type="entry name" value="GOLGIN-84"/>
    <property type="match status" value="1"/>
</dbReference>
<evidence type="ECO:0008006" key="12">
    <source>
        <dbReference type="Google" id="ProtNLM"/>
    </source>
</evidence>
<feature type="coiled-coil region" evidence="7">
    <location>
        <begin position="206"/>
        <end position="247"/>
    </location>
</feature>
<keyword evidence="5 7" id="KW-0175">Coiled coil</keyword>
<dbReference type="AlphaFoldDB" id="A0A8T0RYS7"/>
<gene>
    <name evidence="10" type="ORF">PVAP13_5NG492300</name>
</gene>
<dbReference type="InterPro" id="IPR019177">
    <property type="entry name" value="Golgin_subfamily_A_member_5"/>
</dbReference>
<dbReference type="PANTHER" id="PTHR13815:SF7">
    <property type="entry name" value="GOLGIN SUBFAMILY A MEMBER 5"/>
    <property type="match status" value="1"/>
</dbReference>
<evidence type="ECO:0000256" key="3">
    <source>
        <dbReference type="ARBA" id="ARBA00022989"/>
    </source>
</evidence>
<keyword evidence="3 9" id="KW-1133">Transmembrane helix</keyword>
<evidence type="ECO:0000256" key="8">
    <source>
        <dbReference type="SAM" id="MobiDB-lite"/>
    </source>
</evidence>
<proteinExistence type="predicted"/>
<evidence type="ECO:0000256" key="1">
    <source>
        <dbReference type="ARBA" id="ARBA00004194"/>
    </source>
</evidence>
<feature type="coiled-coil region" evidence="7">
    <location>
        <begin position="273"/>
        <end position="336"/>
    </location>
</feature>
<feature type="region of interest" description="Disordered" evidence="8">
    <location>
        <begin position="1"/>
        <end position="187"/>
    </location>
</feature>
<evidence type="ECO:0000256" key="4">
    <source>
        <dbReference type="ARBA" id="ARBA00023034"/>
    </source>
</evidence>
<dbReference type="EMBL" id="CM029046">
    <property type="protein sequence ID" value="KAG2591580.1"/>
    <property type="molecule type" value="Genomic_DNA"/>
</dbReference>
<evidence type="ECO:0000256" key="6">
    <source>
        <dbReference type="ARBA" id="ARBA00023136"/>
    </source>
</evidence>
<protein>
    <recommendedName>
        <fullName evidence="12">Golgin candidate 1</fullName>
    </recommendedName>
</protein>
<evidence type="ECO:0000256" key="2">
    <source>
        <dbReference type="ARBA" id="ARBA00022692"/>
    </source>
</evidence>
<dbReference type="GO" id="GO:0007030">
    <property type="term" value="P:Golgi organization"/>
    <property type="evidence" value="ECO:0007669"/>
    <property type="project" value="InterPro"/>
</dbReference>
<evidence type="ECO:0000256" key="9">
    <source>
        <dbReference type="SAM" id="Phobius"/>
    </source>
</evidence>
<comment type="subcellular location">
    <subcellularLocation>
        <location evidence="1">Golgi apparatus membrane</location>
        <topology evidence="1">Single-pass membrane protein</topology>
    </subcellularLocation>
</comment>
<organism evidence="10 11">
    <name type="scientific">Panicum virgatum</name>
    <name type="common">Blackwell switchgrass</name>
    <dbReference type="NCBI Taxonomy" id="38727"/>
    <lineage>
        <taxon>Eukaryota</taxon>
        <taxon>Viridiplantae</taxon>
        <taxon>Streptophyta</taxon>
        <taxon>Embryophyta</taxon>
        <taxon>Tracheophyta</taxon>
        <taxon>Spermatophyta</taxon>
        <taxon>Magnoliopsida</taxon>
        <taxon>Liliopsida</taxon>
        <taxon>Poales</taxon>
        <taxon>Poaceae</taxon>
        <taxon>PACMAD clade</taxon>
        <taxon>Panicoideae</taxon>
        <taxon>Panicodae</taxon>
        <taxon>Paniceae</taxon>
        <taxon>Panicinae</taxon>
        <taxon>Panicum</taxon>
        <taxon>Panicum sect. Hiantes</taxon>
    </lineage>
</organism>